<dbReference type="InterPro" id="IPR000182">
    <property type="entry name" value="GNAT_dom"/>
</dbReference>
<feature type="domain" description="N-acetyltransferase" evidence="1">
    <location>
        <begin position="24"/>
        <end position="177"/>
    </location>
</feature>
<accession>A0ABP8L1A1</accession>
<keyword evidence="3" id="KW-1185">Reference proteome</keyword>
<evidence type="ECO:0000313" key="3">
    <source>
        <dbReference type="Proteomes" id="UP001501788"/>
    </source>
</evidence>
<evidence type="ECO:0000313" key="2">
    <source>
        <dbReference type="EMBL" id="GAA4419697.1"/>
    </source>
</evidence>
<dbReference type="SUPFAM" id="SSF55729">
    <property type="entry name" value="Acyl-CoA N-acyltransferases (Nat)"/>
    <property type="match status" value="1"/>
</dbReference>
<dbReference type="EMBL" id="BAABEX010000005">
    <property type="protein sequence ID" value="GAA4419697.1"/>
    <property type="molecule type" value="Genomic_DNA"/>
</dbReference>
<dbReference type="Proteomes" id="UP001501788">
    <property type="component" value="Unassembled WGS sequence"/>
</dbReference>
<reference evidence="3" key="1">
    <citation type="journal article" date="2019" name="Int. J. Syst. Evol. Microbiol.">
        <title>The Global Catalogue of Microorganisms (GCM) 10K type strain sequencing project: providing services to taxonomists for standard genome sequencing and annotation.</title>
        <authorList>
            <consortium name="The Broad Institute Genomics Platform"/>
            <consortium name="The Broad Institute Genome Sequencing Center for Infectious Disease"/>
            <person name="Wu L."/>
            <person name="Ma J."/>
        </authorList>
    </citation>
    <scope>NUCLEOTIDE SEQUENCE [LARGE SCALE GENOMIC DNA]</scope>
    <source>
        <strain evidence="3">JCM 31890</strain>
    </source>
</reference>
<sequence>MPSESADDAVRPPTRIVLPHSSTVRWRREAPQDAQPLRALRMAVRAADFALLGLAPAQLQALCAQQVDSQWQQYRARFPDVYCEVAEQAGSLVGAMAWRSERGGAAALHLVDIGVHPQWQSQGLGTAMLRGLMACADAHALPVRLEVLRHSRARDWYIRWGFAPVDGAGLTMHETLVRPAQRP</sequence>
<protein>
    <recommendedName>
        <fullName evidence="1">N-acetyltransferase domain-containing protein</fullName>
    </recommendedName>
</protein>
<dbReference type="Pfam" id="PF13508">
    <property type="entry name" value="Acetyltransf_7"/>
    <property type="match status" value="1"/>
</dbReference>
<dbReference type="CDD" id="cd04301">
    <property type="entry name" value="NAT_SF"/>
    <property type="match status" value="1"/>
</dbReference>
<evidence type="ECO:0000259" key="1">
    <source>
        <dbReference type="PROSITE" id="PS51186"/>
    </source>
</evidence>
<dbReference type="InterPro" id="IPR016181">
    <property type="entry name" value="Acyl_CoA_acyltransferase"/>
</dbReference>
<name>A0ABP8L1A1_9BURK</name>
<organism evidence="2 3">
    <name type="scientific">Acidovorax lacteus</name>
    <dbReference type="NCBI Taxonomy" id="1924988"/>
    <lineage>
        <taxon>Bacteria</taxon>
        <taxon>Pseudomonadati</taxon>
        <taxon>Pseudomonadota</taxon>
        <taxon>Betaproteobacteria</taxon>
        <taxon>Burkholderiales</taxon>
        <taxon>Comamonadaceae</taxon>
        <taxon>Acidovorax</taxon>
    </lineage>
</organism>
<proteinExistence type="predicted"/>
<comment type="caution">
    <text evidence="2">The sequence shown here is derived from an EMBL/GenBank/DDBJ whole genome shotgun (WGS) entry which is preliminary data.</text>
</comment>
<dbReference type="PROSITE" id="PS51186">
    <property type="entry name" value="GNAT"/>
    <property type="match status" value="1"/>
</dbReference>
<dbReference type="Gene3D" id="3.40.630.30">
    <property type="match status" value="1"/>
</dbReference>
<gene>
    <name evidence="2" type="ORF">GCM10023090_06380</name>
</gene>